<proteinExistence type="predicted"/>
<reference evidence="1" key="1">
    <citation type="submission" date="2016-04" db="EMBL/GenBank/DDBJ databases">
        <authorList>
            <person name="Evans L.H."/>
            <person name="Alamgir A."/>
            <person name="Owens N."/>
            <person name="Weber N.D."/>
            <person name="Virtaneva K."/>
            <person name="Barbian K."/>
            <person name="Babar A."/>
            <person name="Rosenke K."/>
        </authorList>
    </citation>
    <scope>NUCLEOTIDE SEQUENCE</scope>
    <source>
        <strain evidence="1">92-2</strain>
    </source>
</reference>
<sequence length="69" mass="7214">MAAARGWAPPVSVRHNCGRRGLARQELSYQVRCGAANGGKRAENGYCCQIGSAAANGNILKISPETAQV</sequence>
<gene>
    <name evidence="1" type="ORF">KM92DES2_11546</name>
</gene>
<organism evidence="1">
    <name type="scientific">uncultured Desulfovibrio sp</name>
    <dbReference type="NCBI Taxonomy" id="167968"/>
    <lineage>
        <taxon>Bacteria</taxon>
        <taxon>Pseudomonadati</taxon>
        <taxon>Thermodesulfobacteriota</taxon>
        <taxon>Desulfovibrionia</taxon>
        <taxon>Desulfovibrionales</taxon>
        <taxon>Desulfovibrionaceae</taxon>
        <taxon>Desulfovibrio</taxon>
        <taxon>environmental samples</taxon>
    </lineage>
</organism>
<accession>A0A212JQM5</accession>
<protein>
    <submittedName>
        <fullName evidence="1">Uncharacterized protein</fullName>
    </submittedName>
</protein>
<name>A0A212JQM5_9BACT</name>
<dbReference type="EMBL" id="FLUP01000001">
    <property type="protein sequence ID" value="SBW01720.1"/>
    <property type="molecule type" value="Genomic_DNA"/>
</dbReference>
<evidence type="ECO:0000313" key="1">
    <source>
        <dbReference type="EMBL" id="SBW01720.1"/>
    </source>
</evidence>
<dbReference type="AlphaFoldDB" id="A0A212JQM5"/>